<evidence type="ECO:0000313" key="1">
    <source>
        <dbReference type="EMBL" id="MCW4136668.1"/>
    </source>
</evidence>
<dbReference type="RefSeq" id="WP_118255925.1">
    <property type="nucleotide sequence ID" value="NZ_CP156892.1"/>
</dbReference>
<evidence type="ECO:0000313" key="3">
    <source>
        <dbReference type="Proteomes" id="UP000284548"/>
    </source>
</evidence>
<protein>
    <submittedName>
        <fullName evidence="2">Uncharacterized protein</fullName>
    </submittedName>
</protein>
<reference evidence="2 3" key="1">
    <citation type="submission" date="2018-08" db="EMBL/GenBank/DDBJ databases">
        <title>A genome reference for cultivated species of the human gut microbiota.</title>
        <authorList>
            <person name="Zou Y."/>
            <person name="Xue W."/>
            <person name="Luo G."/>
        </authorList>
    </citation>
    <scope>NUCLEOTIDE SEQUENCE [LARGE SCALE GENOMIC DNA]</scope>
    <source>
        <strain evidence="2 3">AM16-54</strain>
    </source>
</reference>
<dbReference type="PROSITE" id="PS51257">
    <property type="entry name" value="PROKAR_LIPOPROTEIN"/>
    <property type="match status" value="1"/>
</dbReference>
<evidence type="ECO:0000313" key="2">
    <source>
        <dbReference type="EMBL" id="RHH74589.1"/>
    </source>
</evidence>
<dbReference type="EMBL" id="QRKB01000080">
    <property type="protein sequence ID" value="RHH74589.1"/>
    <property type="molecule type" value="Genomic_DNA"/>
</dbReference>
<name>A0A414XL28_9BACT</name>
<dbReference type="Proteomes" id="UP000284548">
    <property type="component" value="Unassembled WGS sequence"/>
</dbReference>
<dbReference type="AlphaFoldDB" id="A0A414XL28"/>
<organism evidence="2 3">
    <name type="scientific">Segatella copri</name>
    <dbReference type="NCBI Taxonomy" id="165179"/>
    <lineage>
        <taxon>Bacteria</taxon>
        <taxon>Pseudomonadati</taxon>
        <taxon>Bacteroidota</taxon>
        <taxon>Bacteroidia</taxon>
        <taxon>Bacteroidales</taxon>
        <taxon>Prevotellaceae</taxon>
        <taxon>Segatella</taxon>
    </lineage>
</organism>
<reference evidence="1" key="2">
    <citation type="submission" date="2022-11" db="EMBL/GenBank/DDBJ databases">
        <title>Genomic repertoires linked with pathogenic potency of arthritogenic Prevotella copri isolated from the gut of rheumatoid arthritis patients.</title>
        <authorList>
            <person name="Nii T."/>
            <person name="Maeda Y."/>
            <person name="Motooka D."/>
            <person name="Naito M."/>
            <person name="Matsumoto Y."/>
            <person name="Ogawa T."/>
            <person name="Oguro-Igashira E."/>
            <person name="Kishikawa T."/>
            <person name="Yamashita M."/>
            <person name="Koizumi S."/>
            <person name="Kurakawa T."/>
            <person name="Okumura R."/>
            <person name="Kayama H."/>
            <person name="Murakami M."/>
            <person name="Sakaguchi T."/>
            <person name="Das B."/>
            <person name="Nakamura S."/>
            <person name="Okada Y."/>
            <person name="Kumanogoh A."/>
            <person name="Takeda K."/>
        </authorList>
    </citation>
    <scope>NUCLEOTIDE SEQUENCE</scope>
    <source>
        <strain evidence="1">H105_2-2</strain>
    </source>
</reference>
<gene>
    <name evidence="2" type="ORF">DW192_15755</name>
    <name evidence="1" type="ORF">ONT01_02515</name>
</gene>
<proteinExistence type="predicted"/>
<dbReference type="Proteomes" id="UP001208620">
    <property type="component" value="Unassembled WGS sequence"/>
</dbReference>
<accession>A0A414XL28</accession>
<dbReference type="EMBL" id="JAPDVD010000001">
    <property type="protein sequence ID" value="MCW4136668.1"/>
    <property type="molecule type" value="Genomic_DNA"/>
</dbReference>
<sequence length="67" mass="7971">MLFKKEHKVYSFNPAALTSIFFGCKTDDTMIEEVKQVVRDNEYLRHVKFYKAVMDSNAFKLNFEELD</sequence>
<comment type="caution">
    <text evidence="2">The sequence shown here is derived from an EMBL/GenBank/DDBJ whole genome shotgun (WGS) entry which is preliminary data.</text>
</comment>